<evidence type="ECO:0000256" key="5">
    <source>
        <dbReference type="ARBA" id="ARBA00022603"/>
    </source>
</evidence>
<keyword evidence="7 13" id="KW-0949">S-adenosyl-L-methionine</keyword>
<dbReference type="Gene3D" id="2.70.160.11">
    <property type="entry name" value="Hnrnp arginine n-methyltransferase1"/>
    <property type="match status" value="1"/>
</dbReference>
<dbReference type="InterPro" id="IPR029063">
    <property type="entry name" value="SAM-dependent_MTases_sf"/>
</dbReference>
<name>A0ABN9TDU8_9DINO</name>
<evidence type="ECO:0000256" key="9">
    <source>
        <dbReference type="ARBA" id="ARBA00023015"/>
    </source>
</evidence>
<reference evidence="15" key="1">
    <citation type="submission" date="2023-10" db="EMBL/GenBank/DDBJ databases">
        <authorList>
            <person name="Chen Y."/>
            <person name="Shah S."/>
            <person name="Dougan E. K."/>
            <person name="Thang M."/>
            <person name="Chan C."/>
        </authorList>
    </citation>
    <scope>NUCLEOTIDE SEQUENCE [LARGE SCALE GENOMIC DNA]</scope>
</reference>
<evidence type="ECO:0000256" key="3">
    <source>
        <dbReference type="ARBA" id="ARBA00011925"/>
    </source>
</evidence>
<proteinExistence type="predicted"/>
<protein>
    <recommendedName>
        <fullName evidence="3">type I protein arginine methyltransferase</fullName>
        <ecNumber evidence="3">2.1.1.319</ecNumber>
    </recommendedName>
</protein>
<dbReference type="InterPro" id="IPR025799">
    <property type="entry name" value="Arg_MeTrfase"/>
</dbReference>
<keyword evidence="9" id="KW-0805">Transcription regulation</keyword>
<comment type="caution">
    <text evidence="15">The sequence shown here is derived from an EMBL/GenBank/DDBJ whole genome shotgun (WGS) entry which is preliminary data.</text>
</comment>
<dbReference type="PANTHER" id="PTHR11006:SF10">
    <property type="entry name" value="HISTONE-ARGININE METHYLTRANSFERASE CARMER-RELATED"/>
    <property type="match status" value="1"/>
</dbReference>
<dbReference type="Gene3D" id="3.40.50.150">
    <property type="entry name" value="Vaccinia Virus protein VP39"/>
    <property type="match status" value="1"/>
</dbReference>
<keyword evidence="8" id="KW-0156">Chromatin regulator</keyword>
<dbReference type="EMBL" id="CAUYUJ010014615">
    <property type="protein sequence ID" value="CAK0843901.1"/>
    <property type="molecule type" value="Genomic_DNA"/>
</dbReference>
<comment type="catalytic activity">
    <reaction evidence="12">
        <text>L-arginyl-[protein] + 2 S-adenosyl-L-methionine = N(omega),N(omega)-dimethyl-L-arginyl-[protein] + 2 S-adenosyl-L-homocysteine + 2 H(+)</text>
        <dbReference type="Rhea" id="RHEA:48096"/>
        <dbReference type="Rhea" id="RHEA-COMP:10532"/>
        <dbReference type="Rhea" id="RHEA-COMP:11991"/>
        <dbReference type="ChEBI" id="CHEBI:15378"/>
        <dbReference type="ChEBI" id="CHEBI:29965"/>
        <dbReference type="ChEBI" id="CHEBI:57856"/>
        <dbReference type="ChEBI" id="CHEBI:59789"/>
        <dbReference type="ChEBI" id="CHEBI:61897"/>
        <dbReference type="EC" id="2.1.1.319"/>
    </reaction>
</comment>
<evidence type="ECO:0000313" key="16">
    <source>
        <dbReference type="Proteomes" id="UP001189429"/>
    </source>
</evidence>
<evidence type="ECO:0000256" key="12">
    <source>
        <dbReference type="ARBA" id="ARBA00049086"/>
    </source>
</evidence>
<keyword evidence="5 13" id="KW-0489">Methyltransferase</keyword>
<keyword evidence="11" id="KW-0539">Nucleus</keyword>
<feature type="domain" description="Protein arginine N-methyltransferase" evidence="14">
    <location>
        <begin position="77"/>
        <end position="239"/>
    </location>
</feature>
<dbReference type="PROSITE" id="PS51678">
    <property type="entry name" value="SAM_MT_PRMT"/>
    <property type="match status" value="1"/>
</dbReference>
<evidence type="ECO:0000256" key="8">
    <source>
        <dbReference type="ARBA" id="ARBA00022853"/>
    </source>
</evidence>
<gene>
    <name evidence="15" type="ORF">PCOR1329_LOCUS38103</name>
</gene>
<keyword evidence="16" id="KW-1185">Reference proteome</keyword>
<dbReference type="Proteomes" id="UP001189429">
    <property type="component" value="Unassembled WGS sequence"/>
</dbReference>
<dbReference type="SUPFAM" id="SSF53335">
    <property type="entry name" value="S-adenosyl-L-methionine-dependent methyltransferases"/>
    <property type="match status" value="1"/>
</dbReference>
<organism evidence="15 16">
    <name type="scientific">Prorocentrum cordatum</name>
    <dbReference type="NCBI Taxonomy" id="2364126"/>
    <lineage>
        <taxon>Eukaryota</taxon>
        <taxon>Sar</taxon>
        <taxon>Alveolata</taxon>
        <taxon>Dinophyceae</taxon>
        <taxon>Prorocentrales</taxon>
        <taxon>Prorocentraceae</taxon>
        <taxon>Prorocentrum</taxon>
    </lineage>
</organism>
<evidence type="ECO:0000313" key="15">
    <source>
        <dbReference type="EMBL" id="CAK0843901.1"/>
    </source>
</evidence>
<evidence type="ECO:0000256" key="10">
    <source>
        <dbReference type="ARBA" id="ARBA00023163"/>
    </source>
</evidence>
<dbReference type="Pfam" id="PF22528">
    <property type="entry name" value="PRMT_C"/>
    <property type="match status" value="1"/>
</dbReference>
<evidence type="ECO:0000256" key="6">
    <source>
        <dbReference type="ARBA" id="ARBA00022679"/>
    </source>
</evidence>
<evidence type="ECO:0000256" key="2">
    <source>
        <dbReference type="ARBA" id="ARBA00004496"/>
    </source>
</evidence>
<evidence type="ECO:0000256" key="7">
    <source>
        <dbReference type="ARBA" id="ARBA00022691"/>
    </source>
</evidence>
<accession>A0ABN9TDU8</accession>
<evidence type="ECO:0000256" key="13">
    <source>
        <dbReference type="PROSITE-ProRule" id="PRU01015"/>
    </source>
</evidence>
<dbReference type="InterPro" id="IPR055135">
    <property type="entry name" value="PRMT_dom"/>
</dbReference>
<keyword evidence="10" id="KW-0804">Transcription</keyword>
<evidence type="ECO:0000259" key="14">
    <source>
        <dbReference type="Pfam" id="PF22528"/>
    </source>
</evidence>
<keyword evidence="6 13" id="KW-0808">Transferase</keyword>
<comment type="subcellular location">
    <subcellularLocation>
        <location evidence="2">Cytoplasm</location>
    </subcellularLocation>
    <subcellularLocation>
        <location evidence="1">Nucleus</location>
    </subcellularLocation>
</comment>
<sequence>MAQVIRELAAANGWADRVVVVNKVLQNIGDVEVPEQVDVIVHETLGNFLFAERGIETVLLARQRFLRPGGKLFPAFATLCLAPFEDAHIYQARRIKASNLWADTDFFGVDLSSQEGRARSELFARPLSDQFHPDQLRADASTQAFDFRTLLPEELQDFSVGLACRAKSTCVVHGVAGWFEAHFEGSACSVILSTSPWDCCTHWWQTRLMLEQPLAVNEGQAVSGSVAFAACEGNTYRCRLVLESGGVRREQAGMELIDTDGTHRSVKNKTVQLQSGAQVLTRPITGGQHSFREELDERQLAAAYAAAHAAALRHSAGDAGGAAAG</sequence>
<keyword evidence="4" id="KW-0963">Cytoplasm</keyword>
<evidence type="ECO:0000256" key="11">
    <source>
        <dbReference type="ARBA" id="ARBA00023242"/>
    </source>
</evidence>
<evidence type="ECO:0000256" key="1">
    <source>
        <dbReference type="ARBA" id="ARBA00004123"/>
    </source>
</evidence>
<dbReference type="EC" id="2.1.1.319" evidence="3"/>
<dbReference type="PANTHER" id="PTHR11006">
    <property type="entry name" value="PROTEIN ARGININE N-METHYLTRANSFERASE"/>
    <property type="match status" value="1"/>
</dbReference>
<evidence type="ECO:0000256" key="4">
    <source>
        <dbReference type="ARBA" id="ARBA00022490"/>
    </source>
</evidence>